<dbReference type="InterPro" id="IPR003594">
    <property type="entry name" value="HATPase_dom"/>
</dbReference>
<dbReference type="SMART" id="SM00448">
    <property type="entry name" value="REC"/>
    <property type="match status" value="3"/>
</dbReference>
<organism evidence="8 9">
    <name type="scientific">Arsukibacterium indicum</name>
    <dbReference type="NCBI Taxonomy" id="2848612"/>
    <lineage>
        <taxon>Bacteria</taxon>
        <taxon>Pseudomonadati</taxon>
        <taxon>Pseudomonadota</taxon>
        <taxon>Gammaproteobacteria</taxon>
        <taxon>Chromatiales</taxon>
        <taxon>Chromatiaceae</taxon>
        <taxon>Arsukibacterium</taxon>
    </lineage>
</organism>
<evidence type="ECO:0000256" key="4">
    <source>
        <dbReference type="ARBA" id="ARBA00022777"/>
    </source>
</evidence>
<dbReference type="PROSITE" id="PS50109">
    <property type="entry name" value="HIS_KIN"/>
    <property type="match status" value="1"/>
</dbReference>
<dbReference type="PROSITE" id="PS50110">
    <property type="entry name" value="RESPONSE_REGULATORY"/>
    <property type="match status" value="3"/>
</dbReference>
<dbReference type="InterPro" id="IPR005467">
    <property type="entry name" value="His_kinase_dom"/>
</dbReference>
<dbReference type="SMART" id="SM00388">
    <property type="entry name" value="HisKA"/>
    <property type="match status" value="1"/>
</dbReference>
<evidence type="ECO:0000256" key="5">
    <source>
        <dbReference type="PROSITE-ProRule" id="PRU00169"/>
    </source>
</evidence>
<dbReference type="Pfam" id="PF00512">
    <property type="entry name" value="HisKA"/>
    <property type="match status" value="1"/>
</dbReference>
<evidence type="ECO:0000313" key="8">
    <source>
        <dbReference type="EMBL" id="MBV2129120.1"/>
    </source>
</evidence>
<comment type="catalytic activity">
    <reaction evidence="1">
        <text>ATP + protein L-histidine = ADP + protein N-phospho-L-histidine.</text>
        <dbReference type="EC" id="2.7.13.3"/>
    </reaction>
</comment>
<dbReference type="PANTHER" id="PTHR43047:SF72">
    <property type="entry name" value="OSMOSENSING HISTIDINE PROTEIN KINASE SLN1"/>
    <property type="match status" value="1"/>
</dbReference>
<reference evidence="8 9" key="1">
    <citation type="submission" date="2021-06" db="EMBL/GenBank/DDBJ databases">
        <title>Rheinheimera indica sp. nov., isolated from deep-sea sediment.</title>
        <authorList>
            <person name="Wang Z."/>
            <person name="Zhang X.-Y."/>
        </authorList>
    </citation>
    <scope>NUCLEOTIDE SEQUENCE [LARGE SCALE GENOMIC DNA]</scope>
    <source>
        <strain evidence="8 9">SM2107</strain>
    </source>
</reference>
<dbReference type="SMART" id="SM00387">
    <property type="entry name" value="HATPase_c"/>
    <property type="match status" value="1"/>
</dbReference>
<feature type="domain" description="Response regulatory" evidence="7">
    <location>
        <begin position="408"/>
        <end position="527"/>
    </location>
</feature>
<feature type="domain" description="Response regulatory" evidence="7">
    <location>
        <begin position="12"/>
        <end position="129"/>
    </location>
</feature>
<feature type="modified residue" description="4-aspartylphosphate" evidence="5">
    <location>
        <position position="462"/>
    </location>
</feature>
<keyword evidence="4" id="KW-0418">Kinase</keyword>
<feature type="domain" description="Response regulatory" evidence="7">
    <location>
        <begin position="545"/>
        <end position="658"/>
    </location>
</feature>
<dbReference type="Proteomes" id="UP000704611">
    <property type="component" value="Unassembled WGS sequence"/>
</dbReference>
<dbReference type="CDD" id="cd16922">
    <property type="entry name" value="HATPase_EvgS-ArcB-TorS-like"/>
    <property type="match status" value="1"/>
</dbReference>
<evidence type="ECO:0000256" key="3">
    <source>
        <dbReference type="ARBA" id="ARBA00022679"/>
    </source>
</evidence>
<keyword evidence="3" id="KW-0808">Transferase</keyword>
<dbReference type="PANTHER" id="PTHR43047">
    <property type="entry name" value="TWO-COMPONENT HISTIDINE PROTEIN KINASE"/>
    <property type="match status" value="1"/>
</dbReference>
<feature type="domain" description="Histidine kinase" evidence="6">
    <location>
        <begin position="158"/>
        <end position="378"/>
    </location>
</feature>
<name>A0ABS6MKK1_9GAMM</name>
<evidence type="ECO:0000313" key="9">
    <source>
        <dbReference type="Proteomes" id="UP000704611"/>
    </source>
</evidence>
<dbReference type="Pfam" id="PF02518">
    <property type="entry name" value="HATPase_c"/>
    <property type="match status" value="1"/>
</dbReference>
<gene>
    <name evidence="8" type="ORF">KQY15_08445</name>
</gene>
<dbReference type="Pfam" id="PF00072">
    <property type="entry name" value="Response_reg"/>
    <property type="match status" value="3"/>
</dbReference>
<dbReference type="CDD" id="cd00082">
    <property type="entry name" value="HisKA"/>
    <property type="match status" value="1"/>
</dbReference>
<dbReference type="RefSeq" id="WP_217668746.1">
    <property type="nucleotide sequence ID" value="NZ_JAHRID010000003.1"/>
</dbReference>
<dbReference type="InterPro" id="IPR003661">
    <property type="entry name" value="HisK_dim/P_dom"/>
</dbReference>
<dbReference type="EC" id="2.7.13.3" evidence="2"/>
<dbReference type="CDD" id="cd00156">
    <property type="entry name" value="REC"/>
    <property type="match status" value="2"/>
</dbReference>
<comment type="caution">
    <text evidence="8">The sequence shown here is derived from an EMBL/GenBank/DDBJ whole genome shotgun (WGS) entry which is preliminary data.</text>
</comment>
<evidence type="ECO:0000259" key="6">
    <source>
        <dbReference type="PROSITE" id="PS50109"/>
    </source>
</evidence>
<evidence type="ECO:0000259" key="7">
    <source>
        <dbReference type="PROSITE" id="PS50110"/>
    </source>
</evidence>
<protein>
    <recommendedName>
        <fullName evidence="2">histidine kinase</fullName>
        <ecNumber evidence="2">2.7.13.3</ecNumber>
    </recommendedName>
</protein>
<dbReference type="CDD" id="cd17546">
    <property type="entry name" value="REC_hyHK_CKI1_RcsC-like"/>
    <property type="match status" value="1"/>
</dbReference>
<feature type="modified residue" description="4-aspartylphosphate" evidence="5">
    <location>
        <position position="64"/>
    </location>
</feature>
<sequence length="658" mass="72915">MINSLLMVVQAKILLVEDDEDDYILTRSHLDELPAFECKLTWVTNLTEGLQKLAEGNFDICLLDYQLGAETGLALLKQAIDTGISTPIIMLTGQPDKQLDLQALEYGAADFLVKGELGDARFARAIRYALSRREFELERLNRLRLEADNRSKDRFLAHLSHELRTPLSSILGYTELLLESDSAVDARPELNIILNNGKHLLSLLNDILDLSKITADKLELRLEPTNLRHLLLDIYTLLKVTATDNGLELTIRSMAALPELITVDGTRLRQILINLIYNAIKFTDTGSITVDIWTEQVEDREQLVFQITDTGVGIPAAQLDDIFAPFTQIEDFLTRKKGGAGLGLAISAELIQRMGGQIKVDSEVGKGSIFTFSIDPGNIANIPRRQLSLEQPASFSNSRQNKLALEGTVLIVDDLPDLQKLTGYWVQSAGASVEYAKDGAEALAMIKQKMTANSYYDLIFMDLHMPGIDGRETTIAIRKMGYQYPIVALTAAMAKGVRQQLTAIGFNDVLAKPVTKHLLYRMLRQHLAGGTSTAENNNIADTPLHFLVVEDDLEAAELMQILLESLGVKTTLAHSAEHCMRELALSQHFDRILLDLGLPDCDGAQLVRRIEQSYPDNIIIVVSGNEYAVPVSASNIVQQSLLKPISKQALSRLVSMCR</sequence>
<evidence type="ECO:0000256" key="2">
    <source>
        <dbReference type="ARBA" id="ARBA00012438"/>
    </source>
</evidence>
<dbReference type="InterPro" id="IPR001789">
    <property type="entry name" value="Sig_transdc_resp-reg_receiver"/>
</dbReference>
<keyword evidence="5" id="KW-0597">Phosphoprotein</keyword>
<evidence type="ECO:0000256" key="1">
    <source>
        <dbReference type="ARBA" id="ARBA00000085"/>
    </source>
</evidence>
<dbReference type="EMBL" id="JAHRID010000003">
    <property type="protein sequence ID" value="MBV2129120.1"/>
    <property type="molecule type" value="Genomic_DNA"/>
</dbReference>
<accession>A0ABS6MKK1</accession>
<proteinExistence type="predicted"/>
<keyword evidence="9" id="KW-1185">Reference proteome</keyword>
<feature type="modified residue" description="4-aspartylphosphate" evidence="5">
    <location>
        <position position="595"/>
    </location>
</feature>